<feature type="compositionally biased region" description="Basic and acidic residues" evidence="1">
    <location>
        <begin position="13"/>
        <end position="23"/>
    </location>
</feature>
<feature type="compositionally biased region" description="Basic residues" evidence="1">
    <location>
        <begin position="24"/>
        <end position="38"/>
    </location>
</feature>
<proteinExistence type="predicted"/>
<keyword evidence="3" id="KW-1185">Reference proteome</keyword>
<accession>A0A835XWR8</accession>
<comment type="caution">
    <text evidence="2">The sequence shown here is derived from an EMBL/GenBank/DDBJ whole genome shotgun (WGS) entry which is preliminary data.</text>
</comment>
<evidence type="ECO:0000256" key="1">
    <source>
        <dbReference type="SAM" id="MobiDB-lite"/>
    </source>
</evidence>
<evidence type="ECO:0000313" key="3">
    <source>
        <dbReference type="Proteomes" id="UP000612055"/>
    </source>
</evidence>
<dbReference type="EMBL" id="JAEHOE010000051">
    <property type="protein sequence ID" value="KAG2491643.1"/>
    <property type="molecule type" value="Genomic_DNA"/>
</dbReference>
<sequence>MRRSCDLRTSLDPVREESPGDAKSHRRGGKRGHRSGSRRRPDGGAALPPTQRRAQLPPPHPNCARCAVFSSKEQQAQIRISPELGQQMAKLELMMAEAMQLVDSYDPPTQLQAPSCPATVAPSCSRSGAVTPPRGAVLAARAACQRLSTALERTEAVRLSTHVANAFSTPSQKQPPALPTQPPGSAQQAPNPNRGCLTSRDWHPSPARAPLPTPSALGPAFISSPGFATARGPRGPMVGLQRPSPPRPRAPTDEAAAAASAAAAAALVGTTSAARAAVAGRAAKTAASMFAAALAAAQPPALPPPPVVHSLSLGGIGPGAPRCGAATAVTASSSAAAPAPPAPAPTAAAAPLPMAPPAVPRLALAPPAVPALALSKLALPPSTLAAVVAAPLGSPLSPSRSVQTGSALVHLPLPLHSSGALTARGGSNLSRAAPSPRPTSGAATGITPPRVPDTGAPPSARRRLEGSVAAAAGKDFGDEPLMAMAAMTAAVGGGAGAGVGGGLTARGAGPVVPMLRLGGSGLGNMTAR</sequence>
<reference evidence="2" key="1">
    <citation type="journal article" date="2020" name="bioRxiv">
        <title>Comparative genomics of Chlamydomonas.</title>
        <authorList>
            <person name="Craig R.J."/>
            <person name="Hasan A.R."/>
            <person name="Ness R.W."/>
            <person name="Keightley P.D."/>
        </authorList>
    </citation>
    <scope>NUCLEOTIDE SEQUENCE</scope>
    <source>
        <strain evidence="2">CCAP 11/70</strain>
    </source>
</reference>
<dbReference type="Proteomes" id="UP000612055">
    <property type="component" value="Unassembled WGS sequence"/>
</dbReference>
<evidence type="ECO:0000313" key="2">
    <source>
        <dbReference type="EMBL" id="KAG2491643.1"/>
    </source>
</evidence>
<gene>
    <name evidence="2" type="ORF">HYH03_010013</name>
</gene>
<feature type="region of interest" description="Disordered" evidence="1">
    <location>
        <begin position="1"/>
        <end position="62"/>
    </location>
</feature>
<name>A0A835XWR8_9CHLO</name>
<organism evidence="2 3">
    <name type="scientific">Edaphochlamys debaryana</name>
    <dbReference type="NCBI Taxonomy" id="47281"/>
    <lineage>
        <taxon>Eukaryota</taxon>
        <taxon>Viridiplantae</taxon>
        <taxon>Chlorophyta</taxon>
        <taxon>core chlorophytes</taxon>
        <taxon>Chlorophyceae</taxon>
        <taxon>CS clade</taxon>
        <taxon>Chlamydomonadales</taxon>
        <taxon>Chlamydomonadales incertae sedis</taxon>
        <taxon>Edaphochlamys</taxon>
    </lineage>
</organism>
<protein>
    <submittedName>
        <fullName evidence="2">Uncharacterized protein</fullName>
    </submittedName>
</protein>
<feature type="region of interest" description="Disordered" evidence="1">
    <location>
        <begin position="166"/>
        <end position="252"/>
    </location>
</feature>
<dbReference type="AlphaFoldDB" id="A0A835XWR8"/>
<feature type="region of interest" description="Disordered" evidence="1">
    <location>
        <begin position="422"/>
        <end position="467"/>
    </location>
</feature>